<evidence type="ECO:0000313" key="1">
    <source>
        <dbReference type="EMBL" id="DAF97850.1"/>
    </source>
</evidence>
<name>A0A8S5UTX4_9CAUD</name>
<reference evidence="1" key="1">
    <citation type="journal article" date="2021" name="Proc. Natl. Acad. Sci. U.S.A.">
        <title>A Catalog of Tens of Thousands of Viruses from Human Metagenomes Reveals Hidden Associations with Chronic Diseases.</title>
        <authorList>
            <person name="Tisza M.J."/>
            <person name="Buck C.B."/>
        </authorList>
    </citation>
    <scope>NUCLEOTIDE SEQUENCE</scope>
    <source>
        <strain evidence="1">CtYA416</strain>
    </source>
</reference>
<protein>
    <submittedName>
        <fullName evidence="1">Uncharacterized protein</fullName>
    </submittedName>
</protein>
<accession>A0A8S5UTX4</accession>
<organism evidence="1">
    <name type="scientific">Myoviridae sp. ctYA416</name>
    <dbReference type="NCBI Taxonomy" id="2825125"/>
    <lineage>
        <taxon>Viruses</taxon>
        <taxon>Duplodnaviria</taxon>
        <taxon>Heunggongvirae</taxon>
        <taxon>Uroviricota</taxon>
        <taxon>Caudoviricetes</taxon>
    </lineage>
</organism>
<sequence>MQFKKRDIKLATLNRMAHGVDEVKLENKLKEVLERNAKDSILNEKTEFLQRVQPKSLVRTEFRNALREELLYEAVRAFYTESEVYDIKKDHLRNTKDAIIRGFIRENGAINILESFKKTTMPLMEIAKNIENTVKAICEEKKDELDKASKAKDVALDPDYKRSFINTLSDQKEEIEDVGELVRAHVANTTEDFVASNYEDRQQIQTVMDEVKEKVANIKAADKDTAEEIKESVIMKGRREVNKIKSRKRNILETMIHSLAKRSITESRTEYLTETGSPDLQAIEETCQCMFTMMVLAETFGYKKTEEEFRAMFK</sequence>
<dbReference type="EMBL" id="BK016136">
    <property type="protein sequence ID" value="DAF97850.1"/>
    <property type="molecule type" value="Genomic_DNA"/>
</dbReference>
<proteinExistence type="predicted"/>